<dbReference type="EMBL" id="JACHJE010000002">
    <property type="protein sequence ID" value="MBB5123973.1"/>
    <property type="molecule type" value="Genomic_DNA"/>
</dbReference>
<evidence type="ECO:0000313" key="1">
    <source>
        <dbReference type="EMBL" id="MBB5123973.1"/>
    </source>
</evidence>
<dbReference type="AlphaFoldDB" id="A0A7W8BL96"/>
<proteinExistence type="predicted"/>
<reference evidence="1 2" key="1">
    <citation type="submission" date="2020-08" db="EMBL/GenBank/DDBJ databases">
        <title>Genomic Encyclopedia of Type Strains, Phase III (KMG-III): the genomes of soil and plant-associated and newly described type strains.</title>
        <authorList>
            <person name="Whitman W."/>
        </authorList>
    </citation>
    <scope>NUCLEOTIDE SEQUENCE [LARGE SCALE GENOMIC DNA]</scope>
    <source>
        <strain evidence="1 2">CECT 3226</strain>
    </source>
</reference>
<name>A0A7W8BL96_9ACTN</name>
<gene>
    <name evidence="1" type="ORF">FHS32_000701</name>
</gene>
<accession>A0A7W8BL96</accession>
<protein>
    <recommendedName>
        <fullName evidence="3">Mucin-2</fullName>
    </recommendedName>
</protein>
<evidence type="ECO:0008006" key="3">
    <source>
        <dbReference type="Google" id="ProtNLM"/>
    </source>
</evidence>
<evidence type="ECO:0000313" key="2">
    <source>
        <dbReference type="Proteomes" id="UP000568022"/>
    </source>
</evidence>
<sequence>MSDSSKRMANPLDLEHLAKLFDGRGNLGDKLDEAFTRATRLGVGDKLAVLKPMQSWTGETAVDLRRRAAILRAENGDPKAAALYAGFKPEELKGLTLPPDAMLIANASVASGDKFDAAWLKRKPGETYQDWLQRIPGDAAGKVSGNENVGEVVGDYIQLTALASTVPAAFQQAALGIYYLNKHFKGEAFLRAPGTTLSLLLKGQSTSNFIPAQVKRLALRVGSRMPAPLLDALTGKDTLARVLGGRQWAWEANLIRVGNRAARLNRAAGASRLGVFTSGVGTAMRTAGWWRMAGIGGGLVSTGIGAVDIAQEGNPVTAFKREGAGYVAKVSGTAFNASLTLAMIAPTPVTIGATVATGLVYGVSSIVANRKSLKEFPGKVADAGRWAGQKVGEGAGKLVDGAKKLGSALNPFD</sequence>
<comment type="caution">
    <text evidence="1">The sequence shown here is derived from an EMBL/GenBank/DDBJ whole genome shotgun (WGS) entry which is preliminary data.</text>
</comment>
<keyword evidence="2" id="KW-1185">Reference proteome</keyword>
<dbReference type="Proteomes" id="UP000568022">
    <property type="component" value="Unassembled WGS sequence"/>
</dbReference>
<organism evidence="1 2">
    <name type="scientific">Streptomyces griseoloalbus</name>
    <dbReference type="NCBI Taxonomy" id="67303"/>
    <lineage>
        <taxon>Bacteria</taxon>
        <taxon>Bacillati</taxon>
        <taxon>Actinomycetota</taxon>
        <taxon>Actinomycetes</taxon>
        <taxon>Kitasatosporales</taxon>
        <taxon>Streptomycetaceae</taxon>
        <taxon>Streptomyces</taxon>
    </lineage>
</organism>